<name>A0A1S1PG80_9ACTN</name>
<evidence type="ECO:0008006" key="4">
    <source>
        <dbReference type="Google" id="ProtNLM"/>
    </source>
</evidence>
<protein>
    <recommendedName>
        <fullName evidence="4">Oligosaccharide repeat unit polymerase</fullName>
    </recommendedName>
</protein>
<proteinExistence type="predicted"/>
<keyword evidence="1" id="KW-0472">Membrane</keyword>
<evidence type="ECO:0000313" key="3">
    <source>
        <dbReference type="Proteomes" id="UP000179769"/>
    </source>
</evidence>
<reference evidence="3" key="1">
    <citation type="submission" date="2016-07" db="EMBL/GenBank/DDBJ databases">
        <title>Frankia sp. NRRL B-16219 Genome sequencing.</title>
        <authorList>
            <person name="Ghodhbane-Gtari F."/>
            <person name="Swanson E."/>
            <person name="Gueddou A."/>
            <person name="Louati M."/>
            <person name="Nouioui I."/>
            <person name="Hezbri K."/>
            <person name="Abebe-Akele F."/>
            <person name="Simpson S."/>
            <person name="Morris K."/>
            <person name="Thomas K."/>
            <person name="Gtari M."/>
            <person name="Tisa L.S."/>
        </authorList>
    </citation>
    <scope>NUCLEOTIDE SEQUENCE [LARGE SCALE GENOMIC DNA]</scope>
    <source>
        <strain evidence="3">NRRL B-16219</strain>
    </source>
</reference>
<keyword evidence="1" id="KW-0812">Transmembrane</keyword>
<gene>
    <name evidence="2" type="ORF">BBK14_28540</name>
</gene>
<organism evidence="2 3">
    <name type="scientific">Parafrankia soli</name>
    <dbReference type="NCBI Taxonomy" id="2599596"/>
    <lineage>
        <taxon>Bacteria</taxon>
        <taxon>Bacillati</taxon>
        <taxon>Actinomycetota</taxon>
        <taxon>Actinomycetes</taxon>
        <taxon>Frankiales</taxon>
        <taxon>Frankiaceae</taxon>
        <taxon>Parafrankia</taxon>
    </lineage>
</organism>
<evidence type="ECO:0000313" key="2">
    <source>
        <dbReference type="EMBL" id="OHV20149.1"/>
    </source>
</evidence>
<keyword evidence="1" id="KW-1133">Transmembrane helix</keyword>
<sequence length="482" mass="52222">MLLLVEGVRPMTIPDRITLRCVSLMLLTVGGLVVVGSRRNRSLGLGSMHTGSWYLVWFGIGFGLTSLAWRRQQGDASARIAQESVLLTLLFLHAALIAWLLGYLVGPGWLMTRLGRRIASGAVRVDETRVRGTSTPWILFGISVLGRLIQLMGGRFGYVGDPSQLLTNPASTGQLVSVMFQCGDYALIVAAIAFVQQRTAVSRTTLITLTAAQVLLGGLAGGKQSFILAVLAPAMVLAAHGRFPWKVTSVALAIFVVGFAPFIQAYRENSRSADYTLAPSDAFRQAPAVLENTLAQDETSRFEATIDLMSERTRQIDSFAVVVQTTPTQYAYRPLTDYLYAPVLGLVPRMIWPSKPVISSGADFARIHFGAGPGIHTSAAIPPVADLHRHGGLLVLLVGMFVIGVSVRLLDRTLHPRHDLRLAVIYFPFFIQFIKSEADITSMVAGLPVTLLAAFLVCRLAFRPTADPNHPASPPNLTVKPA</sequence>
<feature type="transmembrane region" description="Helical" evidence="1">
    <location>
        <begin position="178"/>
        <end position="195"/>
    </location>
</feature>
<dbReference type="OrthoDB" id="8229713at2"/>
<feature type="transmembrane region" description="Helical" evidence="1">
    <location>
        <begin position="48"/>
        <end position="69"/>
    </location>
</feature>
<feature type="transmembrane region" description="Helical" evidence="1">
    <location>
        <begin position="17"/>
        <end position="36"/>
    </location>
</feature>
<feature type="transmembrane region" description="Helical" evidence="1">
    <location>
        <begin position="207"/>
        <end position="231"/>
    </location>
</feature>
<feature type="transmembrane region" description="Helical" evidence="1">
    <location>
        <begin position="137"/>
        <end position="158"/>
    </location>
</feature>
<dbReference type="EMBL" id="MAXA01000271">
    <property type="protein sequence ID" value="OHV20149.1"/>
    <property type="molecule type" value="Genomic_DNA"/>
</dbReference>
<feature type="transmembrane region" description="Helical" evidence="1">
    <location>
        <begin position="89"/>
        <end position="110"/>
    </location>
</feature>
<feature type="transmembrane region" description="Helical" evidence="1">
    <location>
        <begin position="391"/>
        <end position="410"/>
    </location>
</feature>
<evidence type="ECO:0000256" key="1">
    <source>
        <dbReference type="SAM" id="Phobius"/>
    </source>
</evidence>
<dbReference type="Proteomes" id="UP000179769">
    <property type="component" value="Unassembled WGS sequence"/>
</dbReference>
<dbReference type="AlphaFoldDB" id="A0A1S1PG80"/>
<accession>A0A1S1PG80</accession>
<comment type="caution">
    <text evidence="2">The sequence shown here is derived from an EMBL/GenBank/DDBJ whole genome shotgun (WGS) entry which is preliminary data.</text>
</comment>
<feature type="transmembrane region" description="Helical" evidence="1">
    <location>
        <begin position="243"/>
        <end position="263"/>
    </location>
</feature>
<keyword evidence="3" id="KW-1185">Reference proteome</keyword>
<feature type="transmembrane region" description="Helical" evidence="1">
    <location>
        <begin position="440"/>
        <end position="462"/>
    </location>
</feature>